<reference evidence="2 3" key="1">
    <citation type="journal article" date="2024" name="BMC Genomics">
        <title>De novo assembly and annotation of Popillia japonica's genome with initial clues to its potential as an invasive pest.</title>
        <authorList>
            <person name="Cucini C."/>
            <person name="Boschi S."/>
            <person name="Funari R."/>
            <person name="Cardaioli E."/>
            <person name="Iannotti N."/>
            <person name="Marturano G."/>
            <person name="Paoli F."/>
            <person name="Bruttini M."/>
            <person name="Carapelli A."/>
            <person name="Frati F."/>
            <person name="Nardi F."/>
        </authorList>
    </citation>
    <scope>NUCLEOTIDE SEQUENCE [LARGE SCALE GENOMIC DNA]</scope>
    <source>
        <strain evidence="2">DMR45628</strain>
    </source>
</reference>
<feature type="region of interest" description="Disordered" evidence="1">
    <location>
        <begin position="53"/>
        <end position="118"/>
    </location>
</feature>
<gene>
    <name evidence="2" type="ORF">QE152_g5601</name>
</gene>
<name>A0AAW1MND6_POPJA</name>
<dbReference type="AlphaFoldDB" id="A0AAW1MND6"/>
<evidence type="ECO:0000313" key="3">
    <source>
        <dbReference type="Proteomes" id="UP001458880"/>
    </source>
</evidence>
<organism evidence="2 3">
    <name type="scientific">Popillia japonica</name>
    <name type="common">Japanese beetle</name>
    <dbReference type="NCBI Taxonomy" id="7064"/>
    <lineage>
        <taxon>Eukaryota</taxon>
        <taxon>Metazoa</taxon>
        <taxon>Ecdysozoa</taxon>
        <taxon>Arthropoda</taxon>
        <taxon>Hexapoda</taxon>
        <taxon>Insecta</taxon>
        <taxon>Pterygota</taxon>
        <taxon>Neoptera</taxon>
        <taxon>Endopterygota</taxon>
        <taxon>Coleoptera</taxon>
        <taxon>Polyphaga</taxon>
        <taxon>Scarabaeiformia</taxon>
        <taxon>Scarabaeidae</taxon>
        <taxon>Rutelinae</taxon>
        <taxon>Popillia</taxon>
    </lineage>
</organism>
<feature type="compositionally biased region" description="Polar residues" evidence="1">
    <location>
        <begin position="53"/>
        <end position="83"/>
    </location>
</feature>
<feature type="region of interest" description="Disordered" evidence="1">
    <location>
        <begin position="1"/>
        <end position="20"/>
    </location>
</feature>
<comment type="caution">
    <text evidence="2">The sequence shown here is derived from an EMBL/GenBank/DDBJ whole genome shotgun (WGS) entry which is preliminary data.</text>
</comment>
<accession>A0AAW1MND6</accession>
<feature type="compositionally biased region" description="Basic and acidic residues" evidence="1">
    <location>
        <begin position="8"/>
        <end position="20"/>
    </location>
</feature>
<protein>
    <submittedName>
        <fullName evidence="2">Uncharacterized protein</fullName>
    </submittedName>
</protein>
<evidence type="ECO:0000256" key="1">
    <source>
        <dbReference type="SAM" id="MobiDB-lite"/>
    </source>
</evidence>
<dbReference type="Proteomes" id="UP001458880">
    <property type="component" value="Unassembled WGS sequence"/>
</dbReference>
<sequence length="209" mass="23019">MGDGNSSGDERADDLRRRDPLRIVARMMEKQTAAFMAALAKKELAVIPTDLSTAGGSGLQSVATGGNSMRSISSTTGTASPGVQRSEPIIGDEDSGDRRSHRGRGEARMGGDILEPFDPDEADSNVERWVSKIDQLGEIYGGSLYERAYFALLVSGSITSTIMNSLGSNGRRNCRRRFHDGKIMASSWRNWWRGESYQTRPWRAIIMQR</sequence>
<dbReference type="EMBL" id="JASPKY010000034">
    <property type="protein sequence ID" value="KAK9747123.1"/>
    <property type="molecule type" value="Genomic_DNA"/>
</dbReference>
<proteinExistence type="predicted"/>
<evidence type="ECO:0000313" key="2">
    <source>
        <dbReference type="EMBL" id="KAK9747123.1"/>
    </source>
</evidence>
<keyword evidence="3" id="KW-1185">Reference proteome</keyword>